<feature type="region of interest" description="Disordered" evidence="1">
    <location>
        <begin position="305"/>
        <end position="336"/>
    </location>
</feature>
<reference evidence="3 4" key="1">
    <citation type="journal article" date="2024" name="Science">
        <title>Giant polyketide synthase enzymes in the biosynthesis of giant marine polyether toxins.</title>
        <authorList>
            <person name="Fallon T.R."/>
            <person name="Shende V.V."/>
            <person name="Wierzbicki I.H."/>
            <person name="Pendleton A.L."/>
            <person name="Watervoot N.F."/>
            <person name="Auber R.P."/>
            <person name="Gonzalez D.J."/>
            <person name="Wisecaver J.H."/>
            <person name="Moore B.S."/>
        </authorList>
    </citation>
    <scope>NUCLEOTIDE SEQUENCE [LARGE SCALE GENOMIC DNA]</scope>
    <source>
        <strain evidence="3 4">12B1</strain>
    </source>
</reference>
<feature type="region of interest" description="Disordered" evidence="1">
    <location>
        <begin position="1"/>
        <end position="20"/>
    </location>
</feature>
<dbReference type="PANTHER" id="PTHR36359">
    <property type="entry name" value="PROTEIN RESISTANCE TO PHYTOPHTHORA 1, CHLOROPLASTIC"/>
    <property type="match status" value="1"/>
</dbReference>
<organism evidence="3 4">
    <name type="scientific">Prymnesium parvum</name>
    <name type="common">Toxic golden alga</name>
    <dbReference type="NCBI Taxonomy" id="97485"/>
    <lineage>
        <taxon>Eukaryota</taxon>
        <taxon>Haptista</taxon>
        <taxon>Haptophyta</taxon>
        <taxon>Prymnesiophyceae</taxon>
        <taxon>Prymnesiales</taxon>
        <taxon>Prymnesiaceae</taxon>
        <taxon>Prymnesium</taxon>
    </lineage>
</organism>
<feature type="transmembrane region" description="Helical" evidence="2">
    <location>
        <begin position="256"/>
        <end position="276"/>
    </location>
</feature>
<dbReference type="PANTHER" id="PTHR36359:SF1">
    <property type="entry name" value="PROTEIN RESISTANCE TO PHYTOPHTHORA 1, CHLOROPLASTIC"/>
    <property type="match status" value="1"/>
</dbReference>
<evidence type="ECO:0000256" key="2">
    <source>
        <dbReference type="SAM" id="Phobius"/>
    </source>
</evidence>
<dbReference type="GO" id="GO:0006952">
    <property type="term" value="P:defense response"/>
    <property type="evidence" value="ECO:0007669"/>
    <property type="project" value="InterPro"/>
</dbReference>
<feature type="transmembrane region" description="Helical" evidence="2">
    <location>
        <begin position="198"/>
        <end position="220"/>
    </location>
</feature>
<dbReference type="AlphaFoldDB" id="A0AB34J5W9"/>
<feature type="transmembrane region" description="Helical" evidence="2">
    <location>
        <begin position="171"/>
        <end position="192"/>
    </location>
</feature>
<sequence length="336" mass="37480">MAVRSEKCREAFGRGPVEKSGSIPSAANRFFDREMAPLLAPAVLAFLHGAAAVSLPHVLTARSTPRVRPIRAQQGPLEEGYRELLPMRNEEGSVDPQIVLRMEEEVQQLMGVSLEDLLNPSKVVNLERERLLLEADLARCTDSAERNDLEQRREKVEKQLYSEKRTVFRGWLKGVFVGQSVLAIVISGFAAFDAFPTVTIDISLQALGFWSYWLFVIPSLRARRPKGWEKKALNWAFLGSPLLTIGLPFVTKEPQLIWSANLALLIGCYVIAYATGDAEEVVGGFSGVLRWLDFGSGQERGMRAEQREKLAARQAKAEPEEEPRVETDATSATKER</sequence>
<keyword evidence="2" id="KW-0472">Membrane</keyword>
<evidence type="ECO:0000313" key="3">
    <source>
        <dbReference type="EMBL" id="KAL1514774.1"/>
    </source>
</evidence>
<dbReference type="Proteomes" id="UP001515480">
    <property type="component" value="Unassembled WGS sequence"/>
</dbReference>
<evidence type="ECO:0000256" key="1">
    <source>
        <dbReference type="SAM" id="MobiDB-lite"/>
    </source>
</evidence>
<evidence type="ECO:0000313" key="4">
    <source>
        <dbReference type="Proteomes" id="UP001515480"/>
    </source>
</evidence>
<keyword evidence="2" id="KW-1133">Transmembrane helix</keyword>
<comment type="caution">
    <text evidence="3">The sequence shown here is derived from an EMBL/GenBank/DDBJ whole genome shotgun (WGS) entry which is preliminary data.</text>
</comment>
<dbReference type="InterPro" id="IPR044966">
    <property type="entry name" value="RPH1"/>
</dbReference>
<dbReference type="GO" id="GO:0009507">
    <property type="term" value="C:chloroplast"/>
    <property type="evidence" value="ECO:0007669"/>
    <property type="project" value="TreeGrafter"/>
</dbReference>
<feature type="compositionally biased region" description="Basic and acidic residues" evidence="1">
    <location>
        <begin position="1"/>
        <end position="12"/>
    </location>
</feature>
<keyword evidence="2" id="KW-0812">Transmembrane</keyword>
<name>A0AB34J5W9_PRYPA</name>
<accession>A0AB34J5W9</accession>
<proteinExistence type="predicted"/>
<protein>
    <submittedName>
        <fullName evidence="3">Uncharacterized protein</fullName>
    </submittedName>
</protein>
<feature type="transmembrane region" description="Helical" evidence="2">
    <location>
        <begin position="232"/>
        <end position="250"/>
    </location>
</feature>
<gene>
    <name evidence="3" type="ORF">AB1Y20_003860</name>
</gene>
<keyword evidence="4" id="KW-1185">Reference proteome</keyword>
<dbReference type="EMBL" id="JBGBPQ010000012">
    <property type="protein sequence ID" value="KAL1514774.1"/>
    <property type="molecule type" value="Genomic_DNA"/>
</dbReference>